<feature type="transmembrane region" description="Helical" evidence="1">
    <location>
        <begin position="112"/>
        <end position="140"/>
    </location>
</feature>
<evidence type="ECO:0000313" key="2">
    <source>
        <dbReference type="EMBL" id="OMG54766.1"/>
    </source>
</evidence>
<sequence>MVKQAAIAVGKLLALYLAIPFLWVDLVLMYTAIPRFLFIERAFVLSVLLVVLGAAAISIRLGSKLPMLFAVLCLTYSSVFLVAPLYSVALVGLLIVAAAIHFVHANRVTKPLLAPIPMVAGAWIFLTLIYLPSSLCWANYATDRMGYFASAIEGIGSLKVQSIQALIVVPLLVMYFLAKKGHIRLLVWARSLRPNLSLHRTLRDKAAHRR</sequence>
<evidence type="ECO:0000256" key="1">
    <source>
        <dbReference type="SAM" id="Phobius"/>
    </source>
</evidence>
<dbReference type="Proteomes" id="UP000187526">
    <property type="component" value="Unassembled WGS sequence"/>
</dbReference>
<proteinExistence type="predicted"/>
<evidence type="ECO:0000313" key="3">
    <source>
        <dbReference type="Proteomes" id="UP000187526"/>
    </source>
</evidence>
<keyword evidence="3" id="KW-1185">Reference proteome</keyword>
<keyword evidence="1" id="KW-0812">Transmembrane</keyword>
<keyword evidence="1" id="KW-0472">Membrane</keyword>
<gene>
    <name evidence="2" type="ORF">BJN45_06170</name>
</gene>
<feature type="transmembrane region" description="Helical" evidence="1">
    <location>
        <begin position="12"/>
        <end position="30"/>
    </location>
</feature>
<dbReference type="RefSeq" id="WP_076093134.1">
    <property type="nucleotide sequence ID" value="NZ_MTHD01000002.1"/>
</dbReference>
<reference evidence="2 3" key="1">
    <citation type="submission" date="2016-10" db="EMBL/GenBank/DDBJ databases">
        <title>Alkaliphiles isolated from bioreactors.</title>
        <authorList>
            <person name="Salah Z."/>
            <person name="Rout S.P."/>
            <person name="Humphreys P.N."/>
        </authorList>
    </citation>
    <scope>NUCLEOTIDE SEQUENCE [LARGE SCALE GENOMIC DNA]</scope>
    <source>
        <strain evidence="2 3">ZS02</strain>
    </source>
</reference>
<keyword evidence="1" id="KW-1133">Transmembrane helix</keyword>
<accession>A0A1R1I7P1</accession>
<dbReference type="AlphaFoldDB" id="A0A1R1I7P1"/>
<organism evidence="2 3">
    <name type="scientific">Azonexus hydrophilus</name>
    <dbReference type="NCBI Taxonomy" id="418702"/>
    <lineage>
        <taxon>Bacteria</taxon>
        <taxon>Pseudomonadati</taxon>
        <taxon>Pseudomonadota</taxon>
        <taxon>Betaproteobacteria</taxon>
        <taxon>Rhodocyclales</taxon>
        <taxon>Azonexaceae</taxon>
        <taxon>Azonexus</taxon>
    </lineage>
</organism>
<name>A0A1R1I7P1_9RHOO</name>
<dbReference type="EMBL" id="MTHD01000002">
    <property type="protein sequence ID" value="OMG54766.1"/>
    <property type="molecule type" value="Genomic_DNA"/>
</dbReference>
<protein>
    <submittedName>
        <fullName evidence="2">Uncharacterized protein</fullName>
    </submittedName>
</protein>
<feature type="transmembrane region" description="Helical" evidence="1">
    <location>
        <begin position="42"/>
        <end position="61"/>
    </location>
</feature>
<comment type="caution">
    <text evidence="2">The sequence shown here is derived from an EMBL/GenBank/DDBJ whole genome shotgun (WGS) entry which is preliminary data.</text>
</comment>
<feature type="transmembrane region" description="Helical" evidence="1">
    <location>
        <begin position="67"/>
        <end position="100"/>
    </location>
</feature>